<protein>
    <recommendedName>
        <fullName evidence="3">Transmembrane protein (PGPGW)</fullName>
    </recommendedName>
</protein>
<sequence>MRRVSILFLAFLCFVVGVAFIATPIPLGAPLFALSLVLIVASSRSATRLVTGVRIRAPLFDRCVGFLERRAGRLGRTLRKTSPRRYPRRPVV</sequence>
<evidence type="ECO:0000313" key="2">
    <source>
        <dbReference type="Proteomes" id="UP000199347"/>
    </source>
</evidence>
<reference evidence="1 2" key="1">
    <citation type="submission" date="2016-10" db="EMBL/GenBank/DDBJ databases">
        <authorList>
            <person name="de Groot N.N."/>
        </authorList>
    </citation>
    <scope>NUCLEOTIDE SEQUENCE [LARGE SCALE GENOMIC DNA]</scope>
    <source>
        <strain evidence="1 2">DSM 2698</strain>
    </source>
</reference>
<dbReference type="STRING" id="1120955.SAMN03080610_00354"/>
<dbReference type="Proteomes" id="UP000199347">
    <property type="component" value="Unassembled WGS sequence"/>
</dbReference>
<dbReference type="AlphaFoldDB" id="A0A1G5M9T3"/>
<keyword evidence="2" id="KW-1185">Reference proteome</keyword>
<evidence type="ECO:0000313" key="1">
    <source>
        <dbReference type="EMBL" id="SCZ21967.1"/>
    </source>
</evidence>
<evidence type="ECO:0008006" key="3">
    <source>
        <dbReference type="Google" id="ProtNLM"/>
    </source>
</evidence>
<dbReference type="OrthoDB" id="8452819at2"/>
<dbReference type="RefSeq" id="WP_092809166.1">
    <property type="nucleotide sequence ID" value="NZ_FMVW01000001.1"/>
</dbReference>
<organism evidence="1 2">
    <name type="scientific">Afifella marina DSM 2698</name>
    <dbReference type="NCBI Taxonomy" id="1120955"/>
    <lineage>
        <taxon>Bacteria</taxon>
        <taxon>Pseudomonadati</taxon>
        <taxon>Pseudomonadota</taxon>
        <taxon>Alphaproteobacteria</taxon>
        <taxon>Hyphomicrobiales</taxon>
        <taxon>Afifellaceae</taxon>
        <taxon>Afifella</taxon>
    </lineage>
</organism>
<accession>A0A1G5M9T3</accession>
<proteinExistence type="predicted"/>
<name>A0A1G5M9T3_AFIMA</name>
<dbReference type="EMBL" id="FMVW01000001">
    <property type="protein sequence ID" value="SCZ21967.1"/>
    <property type="molecule type" value="Genomic_DNA"/>
</dbReference>
<gene>
    <name evidence="1" type="ORF">SAMN03080610_00354</name>
</gene>